<evidence type="ECO:0000256" key="1">
    <source>
        <dbReference type="SAM" id="MobiDB-lite"/>
    </source>
</evidence>
<feature type="compositionally biased region" description="Low complexity" evidence="1">
    <location>
        <begin position="198"/>
        <end position="209"/>
    </location>
</feature>
<evidence type="ECO:0000313" key="3">
    <source>
        <dbReference type="EMBL" id="TWL23848.1"/>
    </source>
</evidence>
<protein>
    <submittedName>
        <fullName evidence="2">Amyloid fiber anchoring/assembly protein TapA</fullName>
    </submittedName>
</protein>
<organism evidence="3 4">
    <name type="scientific">Bacillus licheniformis</name>
    <dbReference type="NCBI Taxonomy" id="1402"/>
    <lineage>
        <taxon>Bacteria</taxon>
        <taxon>Bacillati</taxon>
        <taxon>Bacillota</taxon>
        <taxon>Bacilli</taxon>
        <taxon>Bacillales</taxon>
        <taxon>Bacillaceae</taxon>
        <taxon>Bacillus</taxon>
    </lineage>
</organism>
<gene>
    <name evidence="2" type="primary">tapA</name>
    <name evidence="3" type="ORF">CHCC16736_1556</name>
    <name evidence="2" type="ORF">I6G80_12560</name>
</gene>
<dbReference type="NCBIfam" id="TIGR04088">
    <property type="entry name" value="cognate_SipW"/>
    <property type="match status" value="1"/>
</dbReference>
<dbReference type="NCBIfam" id="TIGR04087">
    <property type="entry name" value="YqxM_for_SipW"/>
    <property type="match status" value="1"/>
</dbReference>
<sequence length="242" mass="27508">MFRLSRTRRCRKRAGKNIIVFQTLLIIYLLIGLGSQLSQHTNASFHDVETYSMTMKAASTFPQDEKQWDGSDLKLQKQTKTKGTVCAPLTLFAEYKNRGSQIADSEWKWELHKLGHSKKPLEDGTVIDKGVFKKEAESSIYRIESKRAAKGGLYAFKLIRPEGHPDVKKGKPFIWSNVMELQDCKEETPKPPKKASAKPKQTEQTQTTQKSEQDIEETPKDSESVDKENRKEDNSLESGEAS</sequence>
<dbReference type="EMBL" id="NILC01000028">
    <property type="protein sequence ID" value="TWL23848.1"/>
    <property type="molecule type" value="Genomic_DNA"/>
</dbReference>
<reference evidence="2 5" key="2">
    <citation type="submission" date="2020-12" db="EMBL/GenBank/DDBJ databases">
        <title>FDA dAtabase for Regulatory Grade micrObial Sequences (FDA-ARGOS): Supporting development and validation of Infectious Disease Dx tests.</title>
        <authorList>
            <person name="Nelson B."/>
            <person name="Plummer A."/>
            <person name="Tallon L."/>
            <person name="Sadzewicz L."/>
            <person name="Zhao X."/>
            <person name="Boylan J."/>
            <person name="Ott S."/>
            <person name="Bowen H."/>
            <person name="Vavikolanu K."/>
            <person name="Mehta A."/>
            <person name="Aluvathingal J."/>
            <person name="Nadendla S."/>
            <person name="Myers T."/>
            <person name="Yan Y."/>
            <person name="Sichtig H."/>
        </authorList>
    </citation>
    <scope>NUCLEOTIDE SEQUENCE [LARGE SCALE GENOMIC DNA]</scope>
    <source>
        <strain evidence="2 5">FDAARGOS_923</strain>
    </source>
</reference>
<dbReference type="Proteomes" id="UP000595038">
    <property type="component" value="Chromosome"/>
</dbReference>
<accession>A0A1Y0YQI4</accession>
<dbReference type="InterPro" id="IPR023848">
    <property type="entry name" value="TasA"/>
</dbReference>
<feature type="compositionally biased region" description="Basic and acidic residues" evidence="1">
    <location>
        <begin position="211"/>
        <end position="234"/>
    </location>
</feature>
<feature type="region of interest" description="Disordered" evidence="1">
    <location>
        <begin position="184"/>
        <end position="242"/>
    </location>
</feature>
<evidence type="ECO:0000313" key="5">
    <source>
        <dbReference type="Proteomes" id="UP000595038"/>
    </source>
</evidence>
<dbReference type="InterPro" id="IPR023833">
    <property type="entry name" value="Signal_pept_SipW-depend-type"/>
</dbReference>
<evidence type="ECO:0000313" key="4">
    <source>
        <dbReference type="Proteomes" id="UP000435910"/>
    </source>
</evidence>
<dbReference type="RefSeq" id="WP_003183451.1">
    <property type="nucleotide sequence ID" value="NZ_CAJCKC010000013.1"/>
</dbReference>
<proteinExistence type="predicted"/>
<dbReference type="GO" id="GO:0097311">
    <property type="term" value="C:bacterial biofilm matrix"/>
    <property type="evidence" value="ECO:0007669"/>
    <property type="project" value="InterPro"/>
</dbReference>
<name>A0A1Y0YQI4_BACLI</name>
<dbReference type="Proteomes" id="UP000435910">
    <property type="component" value="Unassembled WGS sequence"/>
</dbReference>
<dbReference type="AlphaFoldDB" id="A0A1Y0YQI4"/>
<reference evidence="3 4" key="1">
    <citation type="submission" date="2019-06" db="EMBL/GenBank/DDBJ databases">
        <title>Genome sequence analysis of &gt;100 Bacillus licheniformis strains suggests intrinsic resistance to this species.</title>
        <authorList>
            <person name="Wels M."/>
            <person name="Siezen R.J."/>
            <person name="Johansen E."/>
            <person name="Stuer-Lauridsen B."/>
            <person name="Bjerre K."/>
            <person name="Nielsen B.K.K."/>
        </authorList>
    </citation>
    <scope>NUCLEOTIDE SEQUENCE [LARGE SCALE GENOMIC DNA]</scope>
    <source>
        <strain evidence="3 4">BAC-16736</strain>
    </source>
</reference>
<dbReference type="EMBL" id="CP065647">
    <property type="protein sequence ID" value="QPR70695.1"/>
    <property type="molecule type" value="Genomic_DNA"/>
</dbReference>
<evidence type="ECO:0000313" key="2">
    <source>
        <dbReference type="EMBL" id="QPR70695.1"/>
    </source>
</evidence>